<dbReference type="EMBL" id="PPTA01000019">
    <property type="protein sequence ID" value="TFA98443.1"/>
    <property type="molecule type" value="Genomic_DNA"/>
</dbReference>
<sequence length="64" mass="6807">MAEFLKTRNVGSLEFGLRGGDYEATTYVHACASSRQLTADGSAQGYSGVCGKAMTKEIVLGSKW</sequence>
<dbReference type="RefSeq" id="XP_073554645.1">
    <property type="nucleotide sequence ID" value="XM_073706811.1"/>
</dbReference>
<organism evidence="1 2">
    <name type="scientific">Trichoderma ghanense</name>
    <dbReference type="NCBI Taxonomy" id="65468"/>
    <lineage>
        <taxon>Eukaryota</taxon>
        <taxon>Fungi</taxon>
        <taxon>Dikarya</taxon>
        <taxon>Ascomycota</taxon>
        <taxon>Pezizomycotina</taxon>
        <taxon>Sordariomycetes</taxon>
        <taxon>Hypocreomycetidae</taxon>
        <taxon>Hypocreales</taxon>
        <taxon>Hypocreaceae</taxon>
        <taxon>Trichoderma</taxon>
    </lineage>
</organism>
<protein>
    <submittedName>
        <fullName evidence="1">Uncharacterized protein</fullName>
    </submittedName>
</protein>
<reference evidence="1 2" key="1">
    <citation type="submission" date="2018-01" db="EMBL/GenBank/DDBJ databases">
        <title>Genome characterization of the sugarcane-associated fungus Trichoderma ghanense CCMA-1212 and their application in lignocelulose bioconversion.</title>
        <authorList>
            <person name="Steindorff A.S."/>
            <person name="Mendes T.D."/>
            <person name="Vilela E.S.D."/>
            <person name="Rodrigues D.S."/>
            <person name="Formighieri E.F."/>
            <person name="Melo I.S."/>
            <person name="Favaro L.C.L."/>
        </authorList>
    </citation>
    <scope>NUCLEOTIDE SEQUENCE [LARGE SCALE GENOMIC DNA]</scope>
    <source>
        <strain evidence="1 2">CCMA-1212</strain>
    </source>
</reference>
<gene>
    <name evidence="1" type="ORF">CCMA1212_009740</name>
</gene>
<proteinExistence type="predicted"/>
<accession>A0ABY2GRW7</accession>
<dbReference type="Proteomes" id="UP001642720">
    <property type="component" value="Unassembled WGS sequence"/>
</dbReference>
<name>A0ABY2GRW7_9HYPO</name>
<comment type="caution">
    <text evidence="1">The sequence shown here is derived from an EMBL/GenBank/DDBJ whole genome shotgun (WGS) entry which is preliminary data.</text>
</comment>
<keyword evidence="2" id="KW-1185">Reference proteome</keyword>
<dbReference type="GeneID" id="300581261"/>
<evidence type="ECO:0000313" key="1">
    <source>
        <dbReference type="EMBL" id="TFA98443.1"/>
    </source>
</evidence>
<evidence type="ECO:0000313" key="2">
    <source>
        <dbReference type="Proteomes" id="UP001642720"/>
    </source>
</evidence>